<evidence type="ECO:0000313" key="1">
    <source>
        <dbReference type="EMBL" id="MDZ5085768.1"/>
    </source>
</evidence>
<reference evidence="1 2" key="1">
    <citation type="journal article" date="2021" name="Chemosphere">
        <title>Bioballs carrying a syntrophic Rhodococcus and Mycolicibacterium consortium for simultaneous sorption and biodegradation of fuel oil in contaminated freshwater.</title>
        <authorList>
            <person name="Naloka K."/>
            <person name="Polrit D."/>
            <person name="Muangchinda C."/>
            <person name="Thoetkiattikul H."/>
            <person name="Pinyakong O."/>
        </authorList>
    </citation>
    <scope>NUCLEOTIDE SEQUENCE [LARGE SCALE GENOMIC DNA]</scope>
    <source>
        <strain evidence="1 2">J101</strain>
    </source>
</reference>
<sequence>MLTGVARVFWGSRSTTVGVSAVARVASCSCMPEVRPPPSAGDPISRRAGRPQSAHGTVSGGALIG</sequence>
<keyword evidence="2" id="KW-1185">Reference proteome</keyword>
<dbReference type="EMBL" id="JAOXLN010000008">
    <property type="protein sequence ID" value="MDZ5085768.1"/>
    <property type="molecule type" value="Genomic_DNA"/>
</dbReference>
<proteinExistence type="predicted"/>
<dbReference type="Proteomes" id="UP001289645">
    <property type="component" value="Unassembled WGS sequence"/>
</dbReference>
<gene>
    <name evidence="1" type="ORF">OHX15_10255</name>
</gene>
<protein>
    <submittedName>
        <fullName evidence="1">Uncharacterized protein</fullName>
    </submittedName>
</protein>
<comment type="caution">
    <text evidence="1">The sequence shown here is derived from an EMBL/GenBank/DDBJ whole genome shotgun (WGS) entry which is preliminary data.</text>
</comment>
<organism evidence="1 2">
    <name type="scientific">Mycolicibacterium parafortuitum</name>
    <name type="common">Mycobacterium parafortuitum</name>
    <dbReference type="NCBI Taxonomy" id="39692"/>
    <lineage>
        <taxon>Bacteria</taxon>
        <taxon>Bacillati</taxon>
        <taxon>Actinomycetota</taxon>
        <taxon>Actinomycetes</taxon>
        <taxon>Mycobacteriales</taxon>
        <taxon>Mycobacteriaceae</taxon>
        <taxon>Mycolicibacterium</taxon>
    </lineage>
</organism>
<accession>A0ACC6MFV9</accession>
<evidence type="ECO:0000313" key="2">
    <source>
        <dbReference type="Proteomes" id="UP001289645"/>
    </source>
</evidence>
<name>A0ACC6MFV9_MYCPF</name>